<organism evidence="3 4">
    <name type="scientific">Dichanthelium oligosanthes</name>
    <dbReference type="NCBI Taxonomy" id="888268"/>
    <lineage>
        <taxon>Eukaryota</taxon>
        <taxon>Viridiplantae</taxon>
        <taxon>Streptophyta</taxon>
        <taxon>Embryophyta</taxon>
        <taxon>Tracheophyta</taxon>
        <taxon>Spermatophyta</taxon>
        <taxon>Magnoliopsida</taxon>
        <taxon>Liliopsida</taxon>
        <taxon>Poales</taxon>
        <taxon>Poaceae</taxon>
        <taxon>PACMAD clade</taxon>
        <taxon>Panicoideae</taxon>
        <taxon>Panicodae</taxon>
        <taxon>Paniceae</taxon>
        <taxon>Dichantheliinae</taxon>
        <taxon>Dichanthelium</taxon>
    </lineage>
</organism>
<proteinExistence type="predicted"/>
<dbReference type="Gene3D" id="3.30.465.10">
    <property type="match status" value="1"/>
</dbReference>
<accession>A0A1E5WCV5</accession>
<evidence type="ECO:0000256" key="1">
    <source>
        <dbReference type="SAM" id="MobiDB-lite"/>
    </source>
</evidence>
<name>A0A1E5WCV5_9POAL</name>
<feature type="region of interest" description="Disordered" evidence="1">
    <location>
        <begin position="59"/>
        <end position="94"/>
    </location>
</feature>
<dbReference type="GO" id="GO:0016491">
    <property type="term" value="F:oxidoreductase activity"/>
    <property type="evidence" value="ECO:0007669"/>
    <property type="project" value="UniProtKB-ARBA"/>
</dbReference>
<feature type="domain" description="FAD linked oxidase N-terminal" evidence="2">
    <location>
        <begin position="127"/>
        <end position="179"/>
    </location>
</feature>
<evidence type="ECO:0000259" key="2">
    <source>
        <dbReference type="Pfam" id="PF01565"/>
    </source>
</evidence>
<dbReference type="Pfam" id="PF01565">
    <property type="entry name" value="FAD_binding_4"/>
    <property type="match status" value="1"/>
</dbReference>
<dbReference type="SUPFAM" id="SSF56176">
    <property type="entry name" value="FAD-binding/transporter-associated domain-like"/>
    <property type="match status" value="1"/>
</dbReference>
<feature type="non-terminal residue" evidence="3">
    <location>
        <position position="1"/>
    </location>
</feature>
<keyword evidence="4" id="KW-1185">Reference proteome</keyword>
<dbReference type="Proteomes" id="UP000095767">
    <property type="component" value="Unassembled WGS sequence"/>
</dbReference>
<dbReference type="STRING" id="888268.A0A1E5WCV5"/>
<dbReference type="AlphaFoldDB" id="A0A1E5WCV5"/>
<evidence type="ECO:0000313" key="3">
    <source>
        <dbReference type="EMBL" id="OEL35070.1"/>
    </source>
</evidence>
<dbReference type="OrthoDB" id="407275at2759"/>
<evidence type="ECO:0000313" key="4">
    <source>
        <dbReference type="Proteomes" id="UP000095767"/>
    </source>
</evidence>
<protein>
    <recommendedName>
        <fullName evidence="2">FAD linked oxidase N-terminal domain-containing protein</fullName>
    </recommendedName>
</protein>
<dbReference type="GO" id="GO:0050660">
    <property type="term" value="F:flavin adenine dinucleotide binding"/>
    <property type="evidence" value="ECO:0007669"/>
    <property type="project" value="InterPro"/>
</dbReference>
<dbReference type="EMBL" id="LWDX02013348">
    <property type="protein sequence ID" value="OEL35070.1"/>
    <property type="molecule type" value="Genomic_DNA"/>
</dbReference>
<sequence>LDAYLQSLLQQLGSAHKPSEASYPSLLNSTIQNLHFASRRRSSPRHGLASPAAGAMASRSAPAAAATTTRASPTAWSCPAPPPGPALSRWSTSPRSGARPIAMVDVAAAGARPIAMVDVAELYYTVARESSGSLGFPAGIGPTVCVGGHLSGGGFGPMIRKHGLAADNVVDAVVVNARGGSWTGRAWARASSGRSAAAAAAALPSWSPGRSV</sequence>
<feature type="compositionally biased region" description="Low complexity" evidence="1">
    <location>
        <begin position="59"/>
        <end position="75"/>
    </location>
</feature>
<gene>
    <name evidence="3" type="ORF">BAE44_0003914</name>
</gene>
<dbReference type="InterPro" id="IPR036318">
    <property type="entry name" value="FAD-bd_PCMH-like_sf"/>
</dbReference>
<reference evidence="3 4" key="1">
    <citation type="submission" date="2016-09" db="EMBL/GenBank/DDBJ databases">
        <title>The draft genome of Dichanthelium oligosanthes: A C3 panicoid grass species.</title>
        <authorList>
            <person name="Studer A.J."/>
            <person name="Schnable J.C."/>
            <person name="Brutnell T.P."/>
        </authorList>
    </citation>
    <scope>NUCLEOTIDE SEQUENCE [LARGE SCALE GENOMIC DNA]</scope>
    <source>
        <strain evidence="4">cv. Kellogg 1175</strain>
        <tissue evidence="3">Leaf</tissue>
    </source>
</reference>
<dbReference type="InterPro" id="IPR006094">
    <property type="entry name" value="Oxid_FAD_bind_N"/>
</dbReference>
<dbReference type="PANTHER" id="PTHR32448">
    <property type="entry name" value="OS08G0158400 PROTEIN"/>
    <property type="match status" value="1"/>
</dbReference>
<dbReference type="InterPro" id="IPR016169">
    <property type="entry name" value="FAD-bd_PCMH_sub2"/>
</dbReference>
<comment type="caution">
    <text evidence="3">The sequence shown here is derived from an EMBL/GenBank/DDBJ whole genome shotgun (WGS) entry which is preliminary data.</text>
</comment>